<keyword evidence="2" id="KW-1185">Reference proteome</keyword>
<name>A0ACB9KTQ1_BAUVA</name>
<gene>
    <name evidence="1" type="ORF">L6164_033944</name>
</gene>
<accession>A0ACB9KTQ1</accession>
<reference evidence="1 2" key="1">
    <citation type="journal article" date="2022" name="DNA Res.">
        <title>Chromosomal-level genome assembly of the orchid tree Bauhinia variegata (Leguminosae; Cercidoideae) supports the allotetraploid origin hypothesis of Bauhinia.</title>
        <authorList>
            <person name="Zhong Y."/>
            <person name="Chen Y."/>
            <person name="Zheng D."/>
            <person name="Pang J."/>
            <person name="Liu Y."/>
            <person name="Luo S."/>
            <person name="Meng S."/>
            <person name="Qian L."/>
            <person name="Wei D."/>
            <person name="Dai S."/>
            <person name="Zhou R."/>
        </authorList>
    </citation>
    <scope>NUCLEOTIDE SEQUENCE [LARGE SCALE GENOMIC DNA]</scope>
    <source>
        <strain evidence="1">BV-YZ2020</strain>
    </source>
</reference>
<comment type="caution">
    <text evidence="1">The sequence shown here is derived from an EMBL/GenBank/DDBJ whole genome shotgun (WGS) entry which is preliminary data.</text>
</comment>
<evidence type="ECO:0000313" key="1">
    <source>
        <dbReference type="EMBL" id="KAI4300585.1"/>
    </source>
</evidence>
<organism evidence="1 2">
    <name type="scientific">Bauhinia variegata</name>
    <name type="common">Purple orchid tree</name>
    <name type="synonym">Phanera variegata</name>
    <dbReference type="NCBI Taxonomy" id="167791"/>
    <lineage>
        <taxon>Eukaryota</taxon>
        <taxon>Viridiplantae</taxon>
        <taxon>Streptophyta</taxon>
        <taxon>Embryophyta</taxon>
        <taxon>Tracheophyta</taxon>
        <taxon>Spermatophyta</taxon>
        <taxon>Magnoliopsida</taxon>
        <taxon>eudicotyledons</taxon>
        <taxon>Gunneridae</taxon>
        <taxon>Pentapetalae</taxon>
        <taxon>rosids</taxon>
        <taxon>fabids</taxon>
        <taxon>Fabales</taxon>
        <taxon>Fabaceae</taxon>
        <taxon>Cercidoideae</taxon>
        <taxon>Cercideae</taxon>
        <taxon>Bauhiniinae</taxon>
        <taxon>Bauhinia</taxon>
    </lineage>
</organism>
<protein>
    <submittedName>
        <fullName evidence="1">Uncharacterized protein</fullName>
    </submittedName>
</protein>
<evidence type="ECO:0000313" key="2">
    <source>
        <dbReference type="Proteomes" id="UP000828941"/>
    </source>
</evidence>
<sequence>MGKKKMKFPFLSLAKTTQVRSSSSSSWPFPSCHQPRTLSFRGANNDIFKTINSAYLDATVHESTESFFTNSTESASFSTASEDSRPIETMIRGLRSDRLFFEPEETSSILESRSTTEAESLPFKDSVILSMESQDPYVDFRKSMEEMVEAHGVKDWEGLEELLCWYLKVNGKTNHAYIVGAFVDLLVALAFASFPSSSSSSSHSPSSPLSFYSSSNLSSSISTTPCFSCLEVEEEGDTPTPSSSSLLEEMKEEVKHQDEASSSNA</sequence>
<proteinExistence type="predicted"/>
<dbReference type="Proteomes" id="UP000828941">
    <property type="component" value="Chromosome 13"/>
</dbReference>
<dbReference type="EMBL" id="CM039438">
    <property type="protein sequence ID" value="KAI4300585.1"/>
    <property type="molecule type" value="Genomic_DNA"/>
</dbReference>